<feature type="transmembrane region" description="Helical" evidence="2">
    <location>
        <begin position="26"/>
        <end position="48"/>
    </location>
</feature>
<gene>
    <name evidence="3" type="ORF">P691DRAFT_779477</name>
</gene>
<feature type="transmembrane region" description="Helical" evidence="2">
    <location>
        <begin position="286"/>
        <end position="313"/>
    </location>
</feature>
<reference evidence="3" key="1">
    <citation type="submission" date="2020-11" db="EMBL/GenBank/DDBJ databases">
        <authorList>
            <consortium name="DOE Joint Genome Institute"/>
            <person name="Ahrendt S."/>
            <person name="Riley R."/>
            <person name="Andreopoulos W."/>
            <person name="Labutti K."/>
            <person name="Pangilinan J."/>
            <person name="Ruiz-Duenas F.J."/>
            <person name="Barrasa J.M."/>
            <person name="Sanchez-Garcia M."/>
            <person name="Camarero S."/>
            <person name="Miyauchi S."/>
            <person name="Serrano A."/>
            <person name="Linde D."/>
            <person name="Babiker R."/>
            <person name="Drula E."/>
            <person name="Ayuso-Fernandez I."/>
            <person name="Pacheco R."/>
            <person name="Padilla G."/>
            <person name="Ferreira P."/>
            <person name="Barriuso J."/>
            <person name="Kellner H."/>
            <person name="Castanera R."/>
            <person name="Alfaro M."/>
            <person name="Ramirez L."/>
            <person name="Pisabarro A.G."/>
            <person name="Kuo A."/>
            <person name="Tritt A."/>
            <person name="Lipzen A."/>
            <person name="He G."/>
            <person name="Yan M."/>
            <person name="Ng V."/>
            <person name="Cullen D."/>
            <person name="Martin F."/>
            <person name="Rosso M.-N."/>
            <person name="Henrissat B."/>
            <person name="Hibbett D."/>
            <person name="Martinez A.T."/>
            <person name="Grigoriev I.V."/>
        </authorList>
    </citation>
    <scope>NUCLEOTIDE SEQUENCE</scope>
    <source>
        <strain evidence="3">MF-IS2</strain>
    </source>
</reference>
<protein>
    <submittedName>
        <fullName evidence="3">Uncharacterized protein</fullName>
    </submittedName>
</protein>
<keyword evidence="2" id="KW-0812">Transmembrane</keyword>
<evidence type="ECO:0000256" key="1">
    <source>
        <dbReference type="SAM" id="MobiDB-lite"/>
    </source>
</evidence>
<keyword evidence="2" id="KW-1133">Transmembrane helix</keyword>
<keyword evidence="4" id="KW-1185">Reference proteome</keyword>
<dbReference type="OrthoDB" id="3227921at2759"/>
<dbReference type="Proteomes" id="UP000807342">
    <property type="component" value="Unassembled WGS sequence"/>
</dbReference>
<accession>A0A9P6BY98</accession>
<comment type="caution">
    <text evidence="3">The sequence shown here is derived from an EMBL/GenBank/DDBJ whole genome shotgun (WGS) entry which is preliminary data.</text>
</comment>
<feature type="region of interest" description="Disordered" evidence="1">
    <location>
        <begin position="368"/>
        <end position="387"/>
    </location>
</feature>
<sequence length="387" mass="42092">MYIWDLVWGKFLFKKRFSTDNRLIRGLRGAFAIMGILALALLAFYNIVVQPLGSGGSSGIKTFKMPVQGSRRDYPSPLYTLSDLAKTIFLVLPGGTYIPREAESSAVSVHGTWTDNSQSKLDCFAPVPHGPENATTGQFIISCSPLNETTYAPVPSTGDIFITLNFSSFAPAMSLDPHIQLYLAGSVALDDLISTNEPVYISPGSHLRGLGIFSIREQLSNPRAAAIGVLQYKRSVVINIHALSTDSSPGNQSEDSNLATLWVSLPPLQEVYVEQEYYENSAINGLAFLGGVWTFLNGFFAAVFGNTLLLVLFGIKPLSIYGLVHTFQQQRSSLVDGDHVLSSGERDRIVTVLSAHLLDIEDGESDGLLSGSSTEAPRPYRYESLNA</sequence>
<evidence type="ECO:0000256" key="2">
    <source>
        <dbReference type="SAM" id="Phobius"/>
    </source>
</evidence>
<evidence type="ECO:0000313" key="3">
    <source>
        <dbReference type="EMBL" id="KAF9442285.1"/>
    </source>
</evidence>
<keyword evidence="2" id="KW-0472">Membrane</keyword>
<dbReference type="EMBL" id="MU151664">
    <property type="protein sequence ID" value="KAF9442285.1"/>
    <property type="molecule type" value="Genomic_DNA"/>
</dbReference>
<dbReference type="AlphaFoldDB" id="A0A9P6BY98"/>
<evidence type="ECO:0000313" key="4">
    <source>
        <dbReference type="Proteomes" id="UP000807342"/>
    </source>
</evidence>
<organism evidence="3 4">
    <name type="scientific">Macrolepiota fuliginosa MF-IS2</name>
    <dbReference type="NCBI Taxonomy" id="1400762"/>
    <lineage>
        <taxon>Eukaryota</taxon>
        <taxon>Fungi</taxon>
        <taxon>Dikarya</taxon>
        <taxon>Basidiomycota</taxon>
        <taxon>Agaricomycotina</taxon>
        <taxon>Agaricomycetes</taxon>
        <taxon>Agaricomycetidae</taxon>
        <taxon>Agaricales</taxon>
        <taxon>Agaricineae</taxon>
        <taxon>Agaricaceae</taxon>
        <taxon>Macrolepiota</taxon>
    </lineage>
</organism>
<proteinExistence type="predicted"/>
<name>A0A9P6BY98_9AGAR</name>